<evidence type="ECO:0000313" key="2">
    <source>
        <dbReference type="EMBL" id="GAU37941.1"/>
    </source>
</evidence>
<evidence type="ECO:0000313" key="3">
    <source>
        <dbReference type="Proteomes" id="UP000242715"/>
    </source>
</evidence>
<proteinExistence type="predicted"/>
<dbReference type="EMBL" id="DF973696">
    <property type="protein sequence ID" value="GAU37941.1"/>
    <property type="molecule type" value="Genomic_DNA"/>
</dbReference>
<dbReference type="Proteomes" id="UP000242715">
    <property type="component" value="Unassembled WGS sequence"/>
</dbReference>
<dbReference type="AlphaFoldDB" id="A0A2Z6N2L4"/>
<keyword evidence="3" id="KW-1185">Reference proteome</keyword>
<name>A0A2Z6N2L4_TRISU</name>
<feature type="compositionally biased region" description="Basic residues" evidence="1">
    <location>
        <begin position="97"/>
        <end position="106"/>
    </location>
</feature>
<organism evidence="2 3">
    <name type="scientific">Trifolium subterraneum</name>
    <name type="common">Subterranean clover</name>
    <dbReference type="NCBI Taxonomy" id="3900"/>
    <lineage>
        <taxon>Eukaryota</taxon>
        <taxon>Viridiplantae</taxon>
        <taxon>Streptophyta</taxon>
        <taxon>Embryophyta</taxon>
        <taxon>Tracheophyta</taxon>
        <taxon>Spermatophyta</taxon>
        <taxon>Magnoliopsida</taxon>
        <taxon>eudicotyledons</taxon>
        <taxon>Gunneridae</taxon>
        <taxon>Pentapetalae</taxon>
        <taxon>rosids</taxon>
        <taxon>fabids</taxon>
        <taxon>Fabales</taxon>
        <taxon>Fabaceae</taxon>
        <taxon>Papilionoideae</taxon>
        <taxon>50 kb inversion clade</taxon>
        <taxon>NPAAA clade</taxon>
        <taxon>Hologalegina</taxon>
        <taxon>IRL clade</taxon>
        <taxon>Trifolieae</taxon>
        <taxon>Trifolium</taxon>
    </lineage>
</organism>
<protein>
    <submittedName>
        <fullName evidence="2">Uncharacterized protein</fullName>
    </submittedName>
</protein>
<feature type="region of interest" description="Disordered" evidence="1">
    <location>
        <begin position="1"/>
        <end position="106"/>
    </location>
</feature>
<gene>
    <name evidence="2" type="ORF">TSUD_269560</name>
</gene>
<feature type="compositionally biased region" description="Polar residues" evidence="1">
    <location>
        <begin position="74"/>
        <end position="90"/>
    </location>
</feature>
<accession>A0A2Z6N2L4</accession>
<sequence length="106" mass="11815">MPNKHQTAHTTSNPNKHQPPDTESPPTNQPTIRITGEHKSIEHTNCTTTPVTTKDSQSTISSGQGRRKRKLRKQNNQPYQNRTIQTQGDRATTRATDHHRKGGNGG</sequence>
<evidence type="ECO:0000256" key="1">
    <source>
        <dbReference type="SAM" id="MobiDB-lite"/>
    </source>
</evidence>
<feature type="compositionally biased region" description="Polar residues" evidence="1">
    <location>
        <begin position="43"/>
        <end position="64"/>
    </location>
</feature>
<feature type="compositionally biased region" description="Polar residues" evidence="1">
    <location>
        <begin position="1"/>
        <end position="16"/>
    </location>
</feature>
<reference evidence="3" key="1">
    <citation type="journal article" date="2017" name="Front. Plant Sci.">
        <title>Climate Clever Clovers: New Paradigm to Reduce the Environmental Footprint of Ruminants by Breeding Low Methanogenic Forages Utilizing Haplotype Variation.</title>
        <authorList>
            <person name="Kaur P."/>
            <person name="Appels R."/>
            <person name="Bayer P.E."/>
            <person name="Keeble-Gagnere G."/>
            <person name="Wang J."/>
            <person name="Hirakawa H."/>
            <person name="Shirasawa K."/>
            <person name="Vercoe P."/>
            <person name="Stefanova K."/>
            <person name="Durmic Z."/>
            <person name="Nichols P."/>
            <person name="Revell C."/>
            <person name="Isobe S.N."/>
            <person name="Edwards D."/>
            <person name="Erskine W."/>
        </authorList>
    </citation>
    <scope>NUCLEOTIDE SEQUENCE [LARGE SCALE GENOMIC DNA]</scope>
    <source>
        <strain evidence="3">cv. Daliak</strain>
    </source>
</reference>